<dbReference type="Pfam" id="PF00534">
    <property type="entry name" value="Glycos_transf_1"/>
    <property type="match status" value="1"/>
</dbReference>
<reference evidence="2 3" key="1">
    <citation type="submission" date="2019-01" db="EMBL/GenBank/DDBJ databases">
        <authorList>
            <person name="Chen W.-M."/>
        </authorList>
    </citation>
    <scope>NUCLEOTIDE SEQUENCE [LARGE SCALE GENOMIC DNA]</scope>
    <source>
        <strain evidence="2 3">ICH-3</strain>
    </source>
</reference>
<dbReference type="PANTHER" id="PTHR46401:SF8">
    <property type="entry name" value="BLL6006 PROTEIN"/>
    <property type="match status" value="1"/>
</dbReference>
<evidence type="ECO:0000313" key="2">
    <source>
        <dbReference type="EMBL" id="RVT49485.1"/>
    </source>
</evidence>
<dbReference type="OrthoDB" id="433681at2"/>
<sequence>MRPALDGHAGIPQEARLLFRGLTTLPGLQVEGLLQSSNRVIARGLPHPDTPAYRRLSIDQRIHRLSRVVVSLRPSERPRIGERLADALRATLAPVRFVSRAAIGLREPLGWFDGEPFRDFVWRDLFARTLPVEDLPTVASAHMRVARVPWNLAHAIGLSTRRVGGPLYPRIDTRGFDVMIAETPYPGRVTAGTHMVVRYHDAIPLLMPHTITDKSFHQASHYHALARNVKDGAWFACVSEATRRDLLTVFPQVEPRCVTVHNMVSHHYFPEQTSAGRLFEIVRTRRNQQVKGTEADAMRWIGPGHQYLLMVSTLEPRKNHATLLAAWEQLRLERFPELKLLIVGSLGWDHAGIVNRFRPWLASGDVQMLEEVPAGELRLLYHHAAATVCPSLGEGFDFSGVEAMRCGGAVVASDIPVHREIFGDAAAYFETYSPADLARAVTEVIDPVAPALRHALVGAGERVSQAYRPEQVLPQWQRFLDSLPPATRR</sequence>
<gene>
    <name evidence="2" type="ORF">ENE75_20665</name>
</gene>
<name>A0A437JRN6_9BURK</name>
<evidence type="ECO:0000313" key="3">
    <source>
        <dbReference type="Proteomes" id="UP000288178"/>
    </source>
</evidence>
<dbReference type="SUPFAM" id="SSF53756">
    <property type="entry name" value="UDP-Glycosyltransferase/glycogen phosphorylase"/>
    <property type="match status" value="1"/>
</dbReference>
<proteinExistence type="predicted"/>
<dbReference type="Gene3D" id="3.40.50.2000">
    <property type="entry name" value="Glycogen Phosphorylase B"/>
    <property type="match status" value="2"/>
</dbReference>
<evidence type="ECO:0000259" key="1">
    <source>
        <dbReference type="Pfam" id="PF00534"/>
    </source>
</evidence>
<dbReference type="PANTHER" id="PTHR46401">
    <property type="entry name" value="GLYCOSYLTRANSFERASE WBBK-RELATED"/>
    <property type="match status" value="1"/>
</dbReference>
<accession>A0A437JRN6</accession>
<comment type="caution">
    <text evidence="2">The sequence shown here is derived from an EMBL/GenBank/DDBJ whole genome shotgun (WGS) entry which is preliminary data.</text>
</comment>
<dbReference type="EMBL" id="SACT01000008">
    <property type="protein sequence ID" value="RVT49485.1"/>
    <property type="molecule type" value="Genomic_DNA"/>
</dbReference>
<feature type="domain" description="Glycosyl transferase family 1" evidence="1">
    <location>
        <begin position="306"/>
        <end position="446"/>
    </location>
</feature>
<dbReference type="GO" id="GO:0016757">
    <property type="term" value="F:glycosyltransferase activity"/>
    <property type="evidence" value="ECO:0007669"/>
    <property type="project" value="InterPro"/>
</dbReference>
<keyword evidence="3" id="KW-1185">Reference proteome</keyword>
<keyword evidence="2" id="KW-0808">Transferase</keyword>
<dbReference type="CDD" id="cd03809">
    <property type="entry name" value="GT4_MtfB-like"/>
    <property type="match status" value="1"/>
</dbReference>
<organism evidence="2 3">
    <name type="scientific">Rubrivivax albus</name>
    <dbReference type="NCBI Taxonomy" id="2499835"/>
    <lineage>
        <taxon>Bacteria</taxon>
        <taxon>Pseudomonadati</taxon>
        <taxon>Pseudomonadota</taxon>
        <taxon>Betaproteobacteria</taxon>
        <taxon>Burkholderiales</taxon>
        <taxon>Sphaerotilaceae</taxon>
        <taxon>Rubrivivax</taxon>
    </lineage>
</organism>
<protein>
    <submittedName>
        <fullName evidence="2">Glycosyltransferase family 1 protein</fullName>
    </submittedName>
</protein>
<dbReference type="Proteomes" id="UP000288178">
    <property type="component" value="Unassembled WGS sequence"/>
</dbReference>
<dbReference type="AlphaFoldDB" id="A0A437JRN6"/>
<dbReference type="InterPro" id="IPR001296">
    <property type="entry name" value="Glyco_trans_1"/>
</dbReference>